<feature type="compositionally biased region" description="Low complexity" evidence="3">
    <location>
        <begin position="594"/>
        <end position="625"/>
    </location>
</feature>
<dbReference type="InterPro" id="IPR016024">
    <property type="entry name" value="ARM-type_fold"/>
</dbReference>
<dbReference type="SUPFAM" id="SSF46988">
    <property type="entry name" value="Tubulin chaperone cofactor A"/>
    <property type="match status" value="1"/>
</dbReference>
<sequence>MTETLARAGAVVEVPGVRRDAAQAISHAWQGVLRAMREGSVAGFELARACARAHPSALRPHAKTLEDACAARACASTGTEARESAIACLASMSRIQGDAASWSEHARRLMYEAHAALNDALDGAEDGEFRRQLDAALAPTNEAAPKRLGDEKRIAAIAATDRAISMMNCLEEMFRASFPEAVPMPCAAAVTLASRALACDGTPFSSVPGLAPVPVSIELIIALPHVHLAALGMLDALLQNARILALPYGGRVARALEHTLRTSAPTSTNGARDGDSSVHLARVRARVHDVVATASYALGGAYASGELAAAVGSFIIQDAKPRTRTKRSGASEEGKTSKKRKKGGAWGNATAEGLDDLTTVAILDDVDGPSAGAAVLEEMKLQTSALRALAAMCTSGGAMLAPGVRTKVDHVIALAAEQSCATSTSDIDEVSADRRDAAYDALLASVLAPRPFRSPNLPLAIALFSKGSLDPQTSIKCMQASLALNALMHPSAPPLASRAIAPPIERGENNFASAPQWGALNATRDFDDAARYDSTGALRASVGDYYKTASDSAPAPDLSPDEPARADSVEATRDEPMDTDGAVTIDAVDDAPEASRPSSEPAPSAPGFAAAPSSGFAAAAAAASSFVEPKSGPPSDFISFSTQSPAFQKRSTKDDMWDTNPVPVGLGVGASKIAPPELSDDSDGELPEIRTGDEDDDDEDEGDDDDEDHDDDEEEEEEEEVDDDDDDDEASAEDAKRAIKIKTGSLRRLFRERAMYAEEVELGERETRAMRARGADASDVKQQENVLQESTMMVHDNATRLIDARNDLESTVKHFELDDGVRESEELVAAHALLEEVRAGLET</sequence>
<feature type="compositionally biased region" description="Acidic residues" evidence="3">
    <location>
        <begin position="693"/>
        <end position="732"/>
    </location>
</feature>
<dbReference type="GO" id="GO:0007021">
    <property type="term" value="P:tubulin complex assembly"/>
    <property type="evidence" value="ECO:0007669"/>
    <property type="project" value="InterPro"/>
</dbReference>
<dbReference type="SUPFAM" id="SSF48371">
    <property type="entry name" value="ARM repeat"/>
    <property type="match status" value="1"/>
</dbReference>
<dbReference type="GO" id="GO:0007023">
    <property type="term" value="P:post-chaperonin tubulin folding pathway"/>
    <property type="evidence" value="ECO:0007669"/>
    <property type="project" value="InterPro"/>
</dbReference>
<dbReference type="AlphaFoldDB" id="A0A1Y5IJ34"/>
<evidence type="ECO:0000256" key="1">
    <source>
        <dbReference type="ARBA" id="ARBA00006806"/>
    </source>
</evidence>
<evidence type="ECO:0000256" key="3">
    <source>
        <dbReference type="SAM" id="MobiDB-lite"/>
    </source>
</evidence>
<organism evidence="4">
    <name type="scientific">Ostreococcus tauri</name>
    <name type="common">Marine green alga</name>
    <dbReference type="NCBI Taxonomy" id="70448"/>
    <lineage>
        <taxon>Eukaryota</taxon>
        <taxon>Viridiplantae</taxon>
        <taxon>Chlorophyta</taxon>
        <taxon>Mamiellophyceae</taxon>
        <taxon>Mamiellales</taxon>
        <taxon>Bathycoccaceae</taxon>
        <taxon>Ostreococcus</taxon>
    </lineage>
</organism>
<protein>
    <submittedName>
        <fullName evidence="4">Tubulin binding cofactor A-domain-containing protein</fullName>
    </submittedName>
</protein>
<proteinExistence type="inferred from homology"/>
<feature type="region of interest" description="Disordered" evidence="3">
    <location>
        <begin position="549"/>
        <end position="738"/>
    </location>
</feature>
<feature type="compositionally biased region" description="Basic and acidic residues" evidence="3">
    <location>
        <begin position="771"/>
        <end position="782"/>
    </location>
</feature>
<evidence type="ECO:0000256" key="2">
    <source>
        <dbReference type="ARBA" id="ARBA00023186"/>
    </source>
</evidence>
<dbReference type="eggNOG" id="ENOG502QR0U">
    <property type="taxonomic scope" value="Eukaryota"/>
</dbReference>
<dbReference type="GO" id="GO:0048487">
    <property type="term" value="F:beta-tubulin binding"/>
    <property type="evidence" value="ECO:0007669"/>
    <property type="project" value="InterPro"/>
</dbReference>
<feature type="region of interest" description="Disordered" evidence="3">
    <location>
        <begin position="322"/>
        <end position="348"/>
    </location>
</feature>
<dbReference type="PANTHER" id="PTHR34105">
    <property type="entry name" value="PROLINE-, GLUTAMIC ACID- AND LEUCINE-RICH PROTEIN 1"/>
    <property type="match status" value="1"/>
</dbReference>
<evidence type="ECO:0000313" key="4">
    <source>
        <dbReference type="EMBL" id="OUS49571.1"/>
    </source>
</evidence>
<reference evidence="4" key="1">
    <citation type="submission" date="2017-04" db="EMBL/GenBank/DDBJ databases">
        <title>Population genomics of picophytoplankton unveils novel chromosome hypervariability.</title>
        <authorList>
            <consortium name="DOE Joint Genome Institute"/>
            <person name="Blanc-Mathieu R."/>
            <person name="Krasovec M."/>
            <person name="Hebrard M."/>
            <person name="Yau S."/>
            <person name="Desgranges E."/>
            <person name="Martin J."/>
            <person name="Schackwitz W."/>
            <person name="Kuo A."/>
            <person name="Salin G."/>
            <person name="Donnadieu C."/>
            <person name="Desdevises Y."/>
            <person name="Sanchez-Ferandin S."/>
            <person name="Moreau H."/>
            <person name="Rivals E."/>
            <person name="Grigoriev I.V."/>
            <person name="Grimsley N."/>
            <person name="Eyre-Walker A."/>
            <person name="Piganeau G."/>
        </authorList>
    </citation>
    <scope>NUCLEOTIDE SEQUENCE [LARGE SCALE GENOMIC DNA]</scope>
    <source>
        <strain evidence="4">RCC 1115</strain>
    </source>
</reference>
<keyword evidence="2" id="KW-0143">Chaperone</keyword>
<feature type="region of interest" description="Disordered" evidence="3">
    <location>
        <begin position="771"/>
        <end position="792"/>
    </location>
</feature>
<dbReference type="InterPro" id="IPR036126">
    <property type="entry name" value="TBCA_sf"/>
</dbReference>
<accession>A0A1Y5IJ34</accession>
<dbReference type="EMBL" id="KZ155771">
    <property type="protein sequence ID" value="OUS49571.1"/>
    <property type="molecule type" value="Genomic_DNA"/>
</dbReference>
<dbReference type="PANTHER" id="PTHR34105:SF1">
    <property type="entry name" value="PROLINE-, GLUTAMIC ACID- AND LEUCINE-RICH PROTEIN 1"/>
    <property type="match status" value="1"/>
</dbReference>
<gene>
    <name evidence="4" type="ORF">BE221DRAFT_143524</name>
</gene>
<dbReference type="InterPro" id="IPR004226">
    <property type="entry name" value="TBCA"/>
</dbReference>
<name>A0A1Y5IJ34_OSTTA</name>
<comment type="similarity">
    <text evidence="1">Belongs to the TBCA family.</text>
</comment>
<dbReference type="Proteomes" id="UP000195557">
    <property type="component" value="Unassembled WGS sequence"/>
</dbReference>
<dbReference type="GO" id="GO:0006364">
    <property type="term" value="P:rRNA processing"/>
    <property type="evidence" value="ECO:0007669"/>
    <property type="project" value="TreeGrafter"/>
</dbReference>
<dbReference type="Gene3D" id="1.20.58.90">
    <property type="match status" value="1"/>
</dbReference>
<feature type="compositionally biased region" description="Basic and acidic residues" evidence="3">
    <location>
        <begin position="562"/>
        <end position="576"/>
    </location>
</feature>
<dbReference type="Pfam" id="PF02970">
    <property type="entry name" value="TBCA"/>
    <property type="match status" value="1"/>
</dbReference>
<dbReference type="GO" id="GO:0005634">
    <property type="term" value="C:nucleus"/>
    <property type="evidence" value="ECO:0007669"/>
    <property type="project" value="TreeGrafter"/>
</dbReference>